<name>A0A2T7EAY1_9POAL</name>
<gene>
    <name evidence="1" type="ORF">GQ55_3G186800</name>
</gene>
<keyword evidence="2" id="KW-1185">Reference proteome</keyword>
<evidence type="ECO:0000313" key="1">
    <source>
        <dbReference type="EMBL" id="PUZ64985.1"/>
    </source>
</evidence>
<protein>
    <submittedName>
        <fullName evidence="1">Uncharacterized protein</fullName>
    </submittedName>
</protein>
<dbReference type="AlphaFoldDB" id="A0A2T7EAY1"/>
<reference evidence="1 2" key="1">
    <citation type="submission" date="2018-04" db="EMBL/GenBank/DDBJ databases">
        <title>WGS assembly of Panicum hallii var. hallii HAL2.</title>
        <authorList>
            <person name="Lovell J."/>
            <person name="Jenkins J."/>
            <person name="Lowry D."/>
            <person name="Mamidi S."/>
            <person name="Sreedasyam A."/>
            <person name="Weng X."/>
            <person name="Barry K."/>
            <person name="Bonette J."/>
            <person name="Campitelli B."/>
            <person name="Daum C."/>
            <person name="Gordon S."/>
            <person name="Gould B."/>
            <person name="Lipzen A."/>
            <person name="MacQueen A."/>
            <person name="Palacio-Mejia J."/>
            <person name="Plott C."/>
            <person name="Shakirov E."/>
            <person name="Shu S."/>
            <person name="Yoshinaga Y."/>
            <person name="Zane M."/>
            <person name="Rokhsar D."/>
            <person name="Grimwood J."/>
            <person name="Schmutz J."/>
            <person name="Juenger T."/>
        </authorList>
    </citation>
    <scope>NUCLEOTIDE SEQUENCE [LARGE SCALE GENOMIC DNA]</scope>
    <source>
        <strain evidence="2">cv. HAL2</strain>
    </source>
</reference>
<proteinExistence type="predicted"/>
<dbReference type="EMBL" id="CM009751">
    <property type="protein sequence ID" value="PUZ64985.1"/>
    <property type="molecule type" value="Genomic_DNA"/>
</dbReference>
<accession>A0A2T7EAY1</accession>
<evidence type="ECO:0000313" key="2">
    <source>
        <dbReference type="Proteomes" id="UP000244336"/>
    </source>
</evidence>
<organism evidence="1 2">
    <name type="scientific">Panicum hallii var. hallii</name>
    <dbReference type="NCBI Taxonomy" id="1504633"/>
    <lineage>
        <taxon>Eukaryota</taxon>
        <taxon>Viridiplantae</taxon>
        <taxon>Streptophyta</taxon>
        <taxon>Embryophyta</taxon>
        <taxon>Tracheophyta</taxon>
        <taxon>Spermatophyta</taxon>
        <taxon>Magnoliopsida</taxon>
        <taxon>Liliopsida</taxon>
        <taxon>Poales</taxon>
        <taxon>Poaceae</taxon>
        <taxon>PACMAD clade</taxon>
        <taxon>Panicoideae</taxon>
        <taxon>Panicodae</taxon>
        <taxon>Paniceae</taxon>
        <taxon>Panicinae</taxon>
        <taxon>Panicum</taxon>
        <taxon>Panicum sect. Panicum</taxon>
    </lineage>
</organism>
<dbReference type="Proteomes" id="UP000244336">
    <property type="component" value="Chromosome 3"/>
</dbReference>
<dbReference type="Gramene" id="PUZ64985">
    <property type="protein sequence ID" value="PUZ64985"/>
    <property type="gene ID" value="GQ55_3G186800"/>
</dbReference>
<sequence>MQEKGMMIWRADNNAPHQRIWLVLDISSKAQISRALGCNTVWFDDTNACVGYPMGQEDLAVRQLLI</sequence>